<keyword evidence="9" id="KW-1185">Reference proteome</keyword>
<name>A0ABW2DLW4_9BACT</name>
<comment type="function">
    <text evidence="7">Functions as a peptidoglycan terminase that cleaves nascent peptidoglycan strands endolytically to terminate their elongation.</text>
</comment>
<dbReference type="CDD" id="cd08010">
    <property type="entry name" value="MltG_like"/>
    <property type="match status" value="1"/>
</dbReference>
<keyword evidence="6 7" id="KW-0961">Cell wall biogenesis/degradation</keyword>
<accession>A0ABW2DLW4</accession>
<dbReference type="PANTHER" id="PTHR30518">
    <property type="entry name" value="ENDOLYTIC MUREIN TRANSGLYCOSYLASE"/>
    <property type="match status" value="1"/>
</dbReference>
<comment type="caution">
    <text evidence="8">The sequence shown here is derived from an EMBL/GenBank/DDBJ whole genome shotgun (WGS) entry which is preliminary data.</text>
</comment>
<dbReference type="EMBL" id="JBHSYQ010000003">
    <property type="protein sequence ID" value="MFC6997786.1"/>
    <property type="molecule type" value="Genomic_DNA"/>
</dbReference>
<comment type="catalytic activity">
    <reaction evidence="7">
        <text>a peptidoglycan chain = a peptidoglycan chain with N-acetyl-1,6-anhydromuramyl-[peptide] at the reducing end + a peptidoglycan chain with N-acetylglucosamine at the non-reducing end.</text>
        <dbReference type="EC" id="4.2.2.29"/>
    </reaction>
</comment>
<dbReference type="Gene3D" id="3.30.1490.480">
    <property type="entry name" value="Endolytic murein transglycosylase"/>
    <property type="match status" value="1"/>
</dbReference>
<evidence type="ECO:0000256" key="4">
    <source>
        <dbReference type="ARBA" id="ARBA00023136"/>
    </source>
</evidence>
<dbReference type="PANTHER" id="PTHR30518:SF2">
    <property type="entry name" value="ENDOLYTIC MUREIN TRANSGLYCOSYLASE"/>
    <property type="match status" value="1"/>
</dbReference>
<sequence>MSELNVTGKPSVRRARQPRKTSKWTYVLVVAMFLFVCFSYYAYQIVYTPNVEVKGDPVYVLIPRGASYEQAMDSVENKGVIIDKLSFRLMAKLMKYPDLVKPGRYELEDGATNYHLIRKLRSGDQDAVKLTYSNVRLKKDLANKLSTFIDASPAEIDSLLNSPEYTQKLGFDTTTILTMFIPNTYEMYWTTSATEMMERMKKEYDAFWTEERLAKAQDLGLSPKEVSILASIVQAEQGMHPDERPRIAGVYLNRLQKGMLLQADPTVVYATGDFGIRRVLNVHLKTDSPYNTYKYKGLPPGPINLPSITSLKAVLDPEEHDYIYFCAKADFSGYHAFATNEAEHRANARQFHAALNARKIMK</sequence>
<dbReference type="Proteomes" id="UP001596405">
    <property type="component" value="Unassembled WGS sequence"/>
</dbReference>
<keyword evidence="1 7" id="KW-1003">Cell membrane</keyword>
<dbReference type="InterPro" id="IPR003770">
    <property type="entry name" value="MLTG-like"/>
</dbReference>
<comment type="similarity">
    <text evidence="7">Belongs to the transglycosylase MltG family.</text>
</comment>
<evidence type="ECO:0000313" key="8">
    <source>
        <dbReference type="EMBL" id="MFC6997786.1"/>
    </source>
</evidence>
<dbReference type="RefSeq" id="WP_082882936.1">
    <property type="nucleotide sequence ID" value="NZ_JBHSYQ010000003.1"/>
</dbReference>
<keyword evidence="4 7" id="KW-0472">Membrane</keyword>
<dbReference type="EC" id="4.2.2.29" evidence="7"/>
<evidence type="ECO:0000256" key="1">
    <source>
        <dbReference type="ARBA" id="ARBA00022475"/>
    </source>
</evidence>
<reference evidence="9" key="1">
    <citation type="journal article" date="2019" name="Int. J. Syst. Evol. Microbiol.">
        <title>The Global Catalogue of Microorganisms (GCM) 10K type strain sequencing project: providing services to taxonomists for standard genome sequencing and annotation.</title>
        <authorList>
            <consortium name="The Broad Institute Genomics Platform"/>
            <consortium name="The Broad Institute Genome Sequencing Center for Infectious Disease"/>
            <person name="Wu L."/>
            <person name="Ma J."/>
        </authorList>
    </citation>
    <scope>NUCLEOTIDE SEQUENCE [LARGE SCALE GENOMIC DNA]</scope>
    <source>
        <strain evidence="9">CGMCC 4.7393</strain>
    </source>
</reference>
<feature type="transmembrane region" description="Helical" evidence="7">
    <location>
        <begin position="24"/>
        <end position="43"/>
    </location>
</feature>
<dbReference type="HAMAP" id="MF_02065">
    <property type="entry name" value="MltG"/>
    <property type="match status" value="1"/>
</dbReference>
<feature type="site" description="Important for catalytic activity" evidence="7">
    <location>
        <position position="236"/>
    </location>
</feature>
<evidence type="ECO:0000256" key="3">
    <source>
        <dbReference type="ARBA" id="ARBA00022989"/>
    </source>
</evidence>
<organism evidence="8 9">
    <name type="scientific">Rufibacter roseus</name>
    <dbReference type="NCBI Taxonomy" id="1567108"/>
    <lineage>
        <taxon>Bacteria</taxon>
        <taxon>Pseudomonadati</taxon>
        <taxon>Bacteroidota</taxon>
        <taxon>Cytophagia</taxon>
        <taxon>Cytophagales</taxon>
        <taxon>Hymenobacteraceae</taxon>
        <taxon>Rufibacter</taxon>
    </lineage>
</organism>
<dbReference type="NCBIfam" id="TIGR00247">
    <property type="entry name" value="endolytic transglycosylase MltG"/>
    <property type="match status" value="1"/>
</dbReference>
<gene>
    <name evidence="7 8" type="primary">mltG</name>
    <name evidence="8" type="ORF">ACFQHR_09115</name>
</gene>
<keyword evidence="3 7" id="KW-1133">Transmembrane helix</keyword>
<evidence type="ECO:0000313" key="9">
    <source>
        <dbReference type="Proteomes" id="UP001596405"/>
    </source>
</evidence>
<keyword evidence="2 7" id="KW-0812">Transmembrane</keyword>
<evidence type="ECO:0000256" key="5">
    <source>
        <dbReference type="ARBA" id="ARBA00023239"/>
    </source>
</evidence>
<evidence type="ECO:0000256" key="7">
    <source>
        <dbReference type="HAMAP-Rule" id="MF_02065"/>
    </source>
</evidence>
<comment type="subcellular location">
    <subcellularLocation>
        <location evidence="7">Cell membrane</location>
        <topology evidence="7">Single-pass membrane protein</topology>
    </subcellularLocation>
</comment>
<dbReference type="Pfam" id="PF02618">
    <property type="entry name" value="YceG"/>
    <property type="match status" value="1"/>
</dbReference>
<proteinExistence type="inferred from homology"/>
<dbReference type="Gene3D" id="3.30.160.60">
    <property type="entry name" value="Classic Zinc Finger"/>
    <property type="match status" value="1"/>
</dbReference>
<protein>
    <recommendedName>
        <fullName evidence="7">Endolytic murein transglycosylase</fullName>
        <ecNumber evidence="7">4.2.2.29</ecNumber>
    </recommendedName>
    <alternativeName>
        <fullName evidence="7">Peptidoglycan lytic transglycosylase</fullName>
    </alternativeName>
    <alternativeName>
        <fullName evidence="7">Peptidoglycan polymerization terminase</fullName>
    </alternativeName>
</protein>
<evidence type="ECO:0000256" key="2">
    <source>
        <dbReference type="ARBA" id="ARBA00022692"/>
    </source>
</evidence>
<keyword evidence="5 7" id="KW-0456">Lyase</keyword>
<evidence type="ECO:0000256" key="6">
    <source>
        <dbReference type="ARBA" id="ARBA00023316"/>
    </source>
</evidence>